<dbReference type="SUPFAM" id="SSF47384">
    <property type="entry name" value="Homodimeric domain of signal transducing histidine kinase"/>
    <property type="match status" value="1"/>
</dbReference>
<evidence type="ECO:0000256" key="14">
    <source>
        <dbReference type="PROSITE-ProRule" id="PRU00169"/>
    </source>
</evidence>
<feature type="compositionally biased region" description="Low complexity" evidence="15">
    <location>
        <begin position="387"/>
        <end position="397"/>
    </location>
</feature>
<keyword evidence="21" id="KW-1185">Reference proteome</keyword>
<dbReference type="PRINTS" id="PR00344">
    <property type="entry name" value="BCTRLSENSOR"/>
</dbReference>
<keyword evidence="9" id="KW-0067">ATP-binding</keyword>
<feature type="domain" description="Histidine kinase" evidence="17">
    <location>
        <begin position="510"/>
        <end position="1044"/>
    </location>
</feature>
<evidence type="ECO:0000259" key="19">
    <source>
        <dbReference type="PROSITE" id="PS50885"/>
    </source>
</evidence>
<dbReference type="OrthoDB" id="60033at2759"/>
<evidence type="ECO:0000256" key="8">
    <source>
        <dbReference type="ARBA" id="ARBA00022777"/>
    </source>
</evidence>
<dbReference type="EC" id="2.7.13.3" evidence="3"/>
<feature type="compositionally biased region" description="Low complexity" evidence="15">
    <location>
        <begin position="887"/>
        <end position="896"/>
    </location>
</feature>
<dbReference type="InterPro" id="IPR003594">
    <property type="entry name" value="HATPase_dom"/>
</dbReference>
<dbReference type="PROSITE" id="PS50109">
    <property type="entry name" value="HIS_KIN"/>
    <property type="match status" value="1"/>
</dbReference>
<comment type="catalytic activity">
    <reaction evidence="1">
        <text>ATP + protein L-histidine = ADP + protein N-phospho-L-histidine.</text>
        <dbReference type="EC" id="2.7.13.3"/>
    </reaction>
</comment>
<evidence type="ECO:0000256" key="5">
    <source>
        <dbReference type="ARBA" id="ARBA00022679"/>
    </source>
</evidence>
<evidence type="ECO:0000256" key="16">
    <source>
        <dbReference type="SAM" id="Phobius"/>
    </source>
</evidence>
<evidence type="ECO:0000256" key="11">
    <source>
        <dbReference type="ARBA" id="ARBA00023012"/>
    </source>
</evidence>
<feature type="compositionally biased region" description="Polar residues" evidence="15">
    <location>
        <begin position="715"/>
        <end position="743"/>
    </location>
</feature>
<evidence type="ECO:0000256" key="13">
    <source>
        <dbReference type="ARBA" id="ARBA00023180"/>
    </source>
</evidence>
<dbReference type="SMART" id="SM00304">
    <property type="entry name" value="HAMP"/>
    <property type="match status" value="1"/>
</dbReference>
<evidence type="ECO:0000313" key="20">
    <source>
        <dbReference type="EMBL" id="EEQ43224.1"/>
    </source>
</evidence>
<feature type="compositionally biased region" description="Pro residues" evidence="15">
    <location>
        <begin position="679"/>
        <end position="702"/>
    </location>
</feature>
<accession>C4YNJ1</accession>
<dbReference type="InterPro" id="IPR011006">
    <property type="entry name" value="CheY-like_superfamily"/>
</dbReference>
<dbReference type="GO" id="GO:0000155">
    <property type="term" value="F:phosphorelay sensor kinase activity"/>
    <property type="evidence" value="ECO:0007669"/>
    <property type="project" value="InterPro"/>
</dbReference>
<dbReference type="Pfam" id="PF02518">
    <property type="entry name" value="HATPase_c"/>
    <property type="match status" value="1"/>
</dbReference>
<evidence type="ECO:0000259" key="18">
    <source>
        <dbReference type="PROSITE" id="PS50110"/>
    </source>
</evidence>
<dbReference type="GO" id="GO:1900445">
    <property type="term" value="P:positive regulation of filamentous growth of a population of unicellular organisms in response to biotic stimulus"/>
    <property type="evidence" value="ECO:0007669"/>
    <property type="project" value="UniProtKB-ARBA"/>
</dbReference>
<protein>
    <recommendedName>
        <fullName evidence="3">histidine kinase</fullName>
        <ecNumber evidence="3">2.7.13.3</ecNumber>
    </recommendedName>
</protein>
<dbReference type="InterPro" id="IPR003661">
    <property type="entry name" value="HisK_dim/P_dom"/>
</dbReference>
<feature type="region of interest" description="Disordered" evidence="15">
    <location>
        <begin position="673"/>
        <end position="777"/>
    </location>
</feature>
<evidence type="ECO:0000256" key="4">
    <source>
        <dbReference type="ARBA" id="ARBA00022553"/>
    </source>
</evidence>
<evidence type="ECO:0000256" key="1">
    <source>
        <dbReference type="ARBA" id="ARBA00000085"/>
    </source>
</evidence>
<dbReference type="FunFam" id="3.30.565.10:FF:000261">
    <property type="entry name" value="Histidine kinase, putative"/>
    <property type="match status" value="1"/>
</dbReference>
<dbReference type="InterPro" id="IPR004358">
    <property type="entry name" value="Sig_transdc_His_kin-like_C"/>
</dbReference>
<dbReference type="Pfam" id="PF00072">
    <property type="entry name" value="Response_reg"/>
    <property type="match status" value="1"/>
</dbReference>
<dbReference type="PROSITE" id="PS50110">
    <property type="entry name" value="RESPONSE_REGULATORY"/>
    <property type="match status" value="1"/>
</dbReference>
<feature type="modified residue" description="4-aspartylphosphate" evidence="14">
    <location>
        <position position="1302"/>
    </location>
</feature>
<keyword evidence="6 16" id="KW-0812">Transmembrane</keyword>
<evidence type="ECO:0000313" key="21">
    <source>
        <dbReference type="Proteomes" id="UP000001429"/>
    </source>
</evidence>
<dbReference type="PaxDb" id="5476-C4YNJ1"/>
<dbReference type="InterPro" id="IPR005467">
    <property type="entry name" value="His_kinase_dom"/>
</dbReference>
<feature type="transmembrane region" description="Helical" evidence="16">
    <location>
        <begin position="12"/>
        <end position="37"/>
    </location>
</feature>
<feature type="compositionally biased region" description="Polar residues" evidence="15">
    <location>
        <begin position="903"/>
        <end position="914"/>
    </location>
</feature>
<evidence type="ECO:0000256" key="7">
    <source>
        <dbReference type="ARBA" id="ARBA00022741"/>
    </source>
</evidence>
<feature type="domain" description="Response regulatory" evidence="18">
    <location>
        <begin position="1247"/>
        <end position="1368"/>
    </location>
</feature>
<dbReference type="InterPro" id="IPR036097">
    <property type="entry name" value="HisK_dim/P_sf"/>
</dbReference>
<evidence type="ECO:0000256" key="9">
    <source>
        <dbReference type="ARBA" id="ARBA00022840"/>
    </source>
</evidence>
<dbReference type="OMA" id="WGDSNRI"/>
<comment type="subcellular location">
    <subcellularLocation>
        <location evidence="2">Membrane</location>
    </subcellularLocation>
</comment>
<evidence type="ECO:0000256" key="6">
    <source>
        <dbReference type="ARBA" id="ARBA00022692"/>
    </source>
</evidence>
<feature type="compositionally biased region" description="Low complexity" evidence="15">
    <location>
        <begin position="761"/>
        <end position="774"/>
    </location>
</feature>
<evidence type="ECO:0000259" key="17">
    <source>
        <dbReference type="PROSITE" id="PS50109"/>
    </source>
</evidence>
<feature type="transmembrane region" description="Helical" evidence="16">
    <location>
        <begin position="341"/>
        <end position="365"/>
    </location>
</feature>
<feature type="region of interest" description="Disordered" evidence="15">
    <location>
        <begin position="1080"/>
        <end position="1232"/>
    </location>
</feature>
<keyword evidence="7" id="KW-0547">Nucleotide-binding</keyword>
<feature type="region of interest" description="Disordered" evidence="15">
    <location>
        <begin position="387"/>
        <end position="438"/>
    </location>
</feature>
<dbReference type="InterPro" id="IPR001789">
    <property type="entry name" value="Sig_transdc_resp-reg_receiver"/>
</dbReference>
<dbReference type="EMBL" id="CM000309">
    <property type="protein sequence ID" value="EEQ43224.1"/>
    <property type="molecule type" value="Genomic_DNA"/>
</dbReference>
<evidence type="ECO:0000256" key="12">
    <source>
        <dbReference type="ARBA" id="ARBA00023136"/>
    </source>
</evidence>
<keyword evidence="11" id="KW-0902">Two-component regulatory system</keyword>
<dbReference type="CDD" id="cd17546">
    <property type="entry name" value="REC_hyHK_CKI1_RcsC-like"/>
    <property type="match status" value="1"/>
</dbReference>
<keyword evidence="12 16" id="KW-0472">Membrane</keyword>
<dbReference type="Pfam" id="PF00512">
    <property type="entry name" value="HisKA"/>
    <property type="match status" value="1"/>
</dbReference>
<dbReference type="CDD" id="cd00082">
    <property type="entry name" value="HisKA"/>
    <property type="match status" value="1"/>
</dbReference>
<reference evidence="20 21" key="1">
    <citation type="journal article" date="2009" name="Nature">
        <title>Evolution of pathogenicity and sexual reproduction in eight Candida genomes.</title>
        <authorList>
            <person name="Butler G."/>
            <person name="Rasmussen M.D."/>
            <person name="Lin M.F."/>
            <person name="Santos M.A."/>
            <person name="Sakthikumar S."/>
            <person name="Munro C.A."/>
            <person name="Rheinbay E."/>
            <person name="Grabherr M."/>
            <person name="Forche A."/>
            <person name="Reedy J.L."/>
            <person name="Agrafioti I."/>
            <person name="Arnaud M.B."/>
            <person name="Bates S."/>
            <person name="Brown A.J."/>
            <person name="Brunke S."/>
            <person name="Costanzo M.C."/>
            <person name="Fitzpatrick D.A."/>
            <person name="de Groot P.W."/>
            <person name="Harris D."/>
            <person name="Hoyer L.L."/>
            <person name="Hube B."/>
            <person name="Klis F.M."/>
            <person name="Kodira C."/>
            <person name="Lennard N."/>
            <person name="Logue M.E."/>
            <person name="Martin R."/>
            <person name="Neiman A.M."/>
            <person name="Nikolaou E."/>
            <person name="Quail M.A."/>
            <person name="Quinn J."/>
            <person name="Santos M.C."/>
            <person name="Schmitzberger F.F."/>
            <person name="Sherlock G."/>
            <person name="Shah P."/>
            <person name="Silverstein K.A."/>
            <person name="Skrzypek M.S."/>
            <person name="Soll D."/>
            <person name="Staggs R."/>
            <person name="Stansfield I."/>
            <person name="Stumpf M.P."/>
            <person name="Sudbery P.E."/>
            <person name="Srikantha T."/>
            <person name="Zeng Q."/>
            <person name="Berman J."/>
            <person name="Berriman M."/>
            <person name="Heitman J."/>
            <person name="Gow N.A."/>
            <person name="Lorenz M.C."/>
            <person name="Birren B.W."/>
            <person name="Kellis M."/>
            <person name="Cuomo C.A."/>
        </authorList>
    </citation>
    <scope>NUCLEOTIDE SEQUENCE [LARGE SCALE GENOMIC DNA]</scope>
    <source>
        <strain evidence="20 21">WO-1</strain>
    </source>
</reference>
<name>C4YNJ1_CANAW</name>
<sequence>MRRLKIGIRPQLIIIVCFASLFSLLILGIVTGIYFSANLKNLRLERLLVISQLKRTQVQQAIQYIAYQVMTVSEVDSLTVPLSNYRAGNNSKAVFSEAQNYLQQYVLTTDSFTAARLYDLDLQVVASSFDNMTLISESAQDVVYPLQPNRSMPPVLGTPSGLYFTGPIANNSDNFNSRYFMGITVPVLSNSSIILSQPSISGYLTIVAAAESIRSALNSTSEDDYQAMAVQPVYGDPQKGIDNLSQNAYNGDNEVIGFKLVFPVENSLLEAGTIYNINSSSSMKTALASNSGTATGVKSFFGKKVAIGFSRISVQDNLNWSIVIVQSNSVFNGPANKLRKITIGVVIGIGAFMCFVTFPLAVWFIRPITKLKEATEAITKYKKEKLNSVNSNSPTSGSGSGSGSGSRANSDSSADQSLSLDTGKRNSINSSSFSSSYSTGIRLPARIPRSKKIFKDELTELSEAFNIMTEELDKQYTHLEDRVKLRTKELEASKIQAEAANEAKTVFIANISHELRTPLNGILGMTSIAMEEEDPNVIHDSLKLIHRSGELLLHILTELLTYSKNTLNRSKLEKSNFQILEIVYQVRSIFNKLAHDQRVNFKILVKPNIFRKLIIYGDSNRIIQIVMNLVSNSLKFTPVDGSVSVSFKLLGEYDHERSKKLDYKKVCILNDSSSSTVAVPPPTPPSDTKPNPKPKSTPTPKPDPTRSHLVDHNNRSANTTSPLTPVRKPTNQTKNKSITNNVTKQNMKIRKKKKTNKKLHNNNNNNNNKNDNSNFLMNRRLSGSHKFNNTNDEELSPTAIEKNIDKYLTSSADSDNISVTTLSTVQYETTIFESQFKSKPLPALPVDAKPQVSGKIDENDVNDEDPSGGSIKDDDSEDTINEKQGISSSPSSSSSSNEKQENSPRSNDSTTVTVTRPRHNMMPSAQDFKSYPTFDKKPEYDSNMSNNEIVKNNRVYRIRNMYQPKVWVIQIEVTDTGPGIEPALQEKVFEPFVQGDQTLSRSYGGTGLGLSICRQLATMMHGTLTLKSTIGKGSTFTLTLPLPQTGEIMVPPEDMAEFCEDEFNPAAKINRKVAFEDGDIDTESQQQENPSSEEDTQGDRNVQSSTSSSPPNSSSTDSALPASDSSDIGGINKSKTTSHGNNKNINAKKRIITNSSASSTKGTKRHTNNDGGGGGGVNGNHSDDNKDLTLTIDKPSLFTRGSTGTANSGTTSSHSDKKILYPTPTTTTTTTTTTDHTTVLDDISHLRVLVAEDNSVNQEVISRMLKQEGITNLTMACNGAKAIDFVKESIENNENFDLIFMDVQMPEVDGLKATKMIRKNLQYNKPIIALTAFADESNVKECLNSGMSGFITKPISKTNIKKVLVEFLSNEVVTS</sequence>
<dbReference type="Gene3D" id="6.10.340.10">
    <property type="match status" value="1"/>
</dbReference>
<dbReference type="PROSITE" id="PS50885">
    <property type="entry name" value="HAMP"/>
    <property type="match status" value="1"/>
</dbReference>
<feature type="compositionally biased region" description="Low complexity" evidence="15">
    <location>
        <begin position="405"/>
        <end position="438"/>
    </location>
</feature>
<feature type="compositionally biased region" description="Basic residues" evidence="15">
    <location>
        <begin position="747"/>
        <end position="760"/>
    </location>
</feature>
<dbReference type="SMART" id="SM00388">
    <property type="entry name" value="HisKA"/>
    <property type="match status" value="1"/>
</dbReference>
<evidence type="ECO:0000256" key="10">
    <source>
        <dbReference type="ARBA" id="ARBA00022989"/>
    </source>
</evidence>
<dbReference type="FunFam" id="1.10.287.130:FF:000155">
    <property type="entry name" value="Histidine kinase, putative"/>
    <property type="match status" value="1"/>
</dbReference>
<evidence type="ECO:0000256" key="2">
    <source>
        <dbReference type="ARBA" id="ARBA00004370"/>
    </source>
</evidence>
<feature type="region of interest" description="Disordered" evidence="15">
    <location>
        <begin position="841"/>
        <end position="933"/>
    </location>
</feature>
<dbReference type="Gene3D" id="3.40.50.2300">
    <property type="match status" value="1"/>
</dbReference>
<dbReference type="PANTHER" id="PTHR43047:SF72">
    <property type="entry name" value="OSMOSENSING HISTIDINE PROTEIN KINASE SLN1"/>
    <property type="match status" value="1"/>
</dbReference>
<keyword evidence="13" id="KW-0325">Glycoprotein</keyword>
<feature type="compositionally biased region" description="Low complexity" evidence="15">
    <location>
        <begin position="1104"/>
        <end position="1118"/>
    </location>
</feature>
<dbReference type="FunFam" id="3.40.50.2300:FF:000289">
    <property type="entry name" value="Osmosensing histidine protein kinase SLN1"/>
    <property type="match status" value="1"/>
</dbReference>
<keyword evidence="10 16" id="KW-1133">Transmembrane helix</keyword>
<organism evidence="20 21">
    <name type="scientific">Candida albicans (strain WO-1)</name>
    <name type="common">Yeast</name>
    <dbReference type="NCBI Taxonomy" id="294748"/>
    <lineage>
        <taxon>Eukaryota</taxon>
        <taxon>Fungi</taxon>
        <taxon>Dikarya</taxon>
        <taxon>Ascomycota</taxon>
        <taxon>Saccharomycotina</taxon>
        <taxon>Pichiomycetes</taxon>
        <taxon>Debaryomycetaceae</taxon>
        <taxon>Candida/Lodderomyces clade</taxon>
        <taxon>Candida</taxon>
    </lineage>
</organism>
<dbReference type="SMART" id="SM00448">
    <property type="entry name" value="REC"/>
    <property type="match status" value="1"/>
</dbReference>
<dbReference type="GO" id="GO:0005886">
    <property type="term" value="C:plasma membrane"/>
    <property type="evidence" value="ECO:0007669"/>
    <property type="project" value="TreeGrafter"/>
</dbReference>
<feature type="compositionally biased region" description="Low complexity" evidence="15">
    <location>
        <begin position="1223"/>
        <end position="1232"/>
    </location>
</feature>
<feature type="compositionally biased region" description="Basic and acidic residues" evidence="15">
    <location>
        <begin position="703"/>
        <end position="714"/>
    </location>
</feature>
<feature type="domain" description="HAMP" evidence="19">
    <location>
        <begin position="443"/>
        <end position="477"/>
    </location>
</feature>
<dbReference type="HOGENOM" id="CLU_003731_0_0_1"/>
<keyword evidence="4 14" id="KW-0597">Phosphoprotein</keyword>
<dbReference type="SUPFAM" id="SSF52172">
    <property type="entry name" value="CheY-like"/>
    <property type="match status" value="1"/>
</dbReference>
<keyword evidence="8" id="KW-0418">Kinase</keyword>
<proteinExistence type="predicted"/>
<evidence type="ECO:0000256" key="3">
    <source>
        <dbReference type="ARBA" id="ARBA00012438"/>
    </source>
</evidence>
<dbReference type="SMART" id="SM00387">
    <property type="entry name" value="HATPase_c"/>
    <property type="match status" value="1"/>
</dbReference>
<dbReference type="PANTHER" id="PTHR43047">
    <property type="entry name" value="TWO-COMPONENT HISTIDINE PROTEIN KINASE"/>
    <property type="match status" value="1"/>
</dbReference>
<dbReference type="InterPro" id="IPR003660">
    <property type="entry name" value="HAMP_dom"/>
</dbReference>
<dbReference type="SUPFAM" id="SSF55874">
    <property type="entry name" value="ATPase domain of HSP90 chaperone/DNA topoisomerase II/histidine kinase"/>
    <property type="match status" value="2"/>
</dbReference>
<feature type="compositionally biased region" description="Low complexity" evidence="15">
    <location>
        <begin position="1199"/>
        <end position="1213"/>
    </location>
</feature>
<keyword evidence="5" id="KW-0808">Transferase</keyword>
<dbReference type="GO" id="GO:0005524">
    <property type="term" value="F:ATP binding"/>
    <property type="evidence" value="ECO:0007669"/>
    <property type="project" value="UniProtKB-KW"/>
</dbReference>
<dbReference type="GO" id="GO:0036180">
    <property type="term" value="P:filamentous growth of a population of unicellular organisms in response to biotic stimulus"/>
    <property type="evidence" value="ECO:0007669"/>
    <property type="project" value="UniProtKB-ARBA"/>
</dbReference>
<gene>
    <name evidence="20" type="ORF">CAWG_01453</name>
</gene>
<dbReference type="GO" id="GO:0007234">
    <property type="term" value="P:osmosensory signaling via phosphorelay pathway"/>
    <property type="evidence" value="ECO:0007669"/>
    <property type="project" value="UniProtKB-ARBA"/>
</dbReference>
<dbReference type="VEuPathDB" id="FungiDB:CAWG_01453"/>
<dbReference type="Gene3D" id="1.10.287.130">
    <property type="match status" value="1"/>
</dbReference>
<evidence type="ECO:0000256" key="15">
    <source>
        <dbReference type="SAM" id="MobiDB-lite"/>
    </source>
</evidence>
<dbReference type="Proteomes" id="UP000001429">
    <property type="component" value="Chromosome R"/>
</dbReference>
<dbReference type="Gene3D" id="3.30.565.10">
    <property type="entry name" value="Histidine kinase-like ATPase, C-terminal domain"/>
    <property type="match status" value="2"/>
</dbReference>
<dbReference type="InterPro" id="IPR036890">
    <property type="entry name" value="HATPase_C_sf"/>
</dbReference>
<dbReference type="GO" id="GO:0009927">
    <property type="term" value="F:histidine phosphotransfer kinase activity"/>
    <property type="evidence" value="ECO:0007669"/>
    <property type="project" value="TreeGrafter"/>
</dbReference>